<proteinExistence type="predicted"/>
<dbReference type="EMBL" id="BAABAV010000001">
    <property type="protein sequence ID" value="GAA4268332.1"/>
    <property type="molecule type" value="Genomic_DNA"/>
</dbReference>
<sequence length="211" mass="23390">MLNLKTATPFVLFICLLILNSCSPKIGQSGFLDNYDLLEESEINASLLSYINPNFEKGKYNRFMVDDIVIIFGDKAKGTTISPDKLEELTTFFKGEILKELSSDYTIVDEPGDDVAQIQVAITEIIPGNLFANIFPVSVAVNSATGRGKGGASLEMKVIDSKTKVLLGQATNRRKNRGYIESFSKFGNARGVMTYWAKLLKKRIDLFKNAQ</sequence>
<dbReference type="InterPro" id="IPR021747">
    <property type="entry name" value="DUF3313"/>
</dbReference>
<reference evidence="2" key="1">
    <citation type="journal article" date="2019" name="Int. J. Syst. Evol. Microbiol.">
        <title>The Global Catalogue of Microorganisms (GCM) 10K type strain sequencing project: providing services to taxonomists for standard genome sequencing and annotation.</title>
        <authorList>
            <consortium name="The Broad Institute Genomics Platform"/>
            <consortium name="The Broad Institute Genome Sequencing Center for Infectious Disease"/>
            <person name="Wu L."/>
            <person name="Ma J."/>
        </authorList>
    </citation>
    <scope>NUCLEOTIDE SEQUENCE [LARGE SCALE GENOMIC DNA]</scope>
    <source>
        <strain evidence="2">JCM 17452</strain>
    </source>
</reference>
<dbReference type="Proteomes" id="UP001500027">
    <property type="component" value="Unassembled WGS sequence"/>
</dbReference>
<comment type="caution">
    <text evidence="1">The sequence shown here is derived from an EMBL/GenBank/DDBJ whole genome shotgun (WGS) entry which is preliminary data.</text>
</comment>
<keyword evidence="2" id="KW-1185">Reference proteome</keyword>
<dbReference type="Pfam" id="PF11769">
    <property type="entry name" value="DUF3313"/>
    <property type="match status" value="1"/>
</dbReference>
<protein>
    <recommendedName>
        <fullName evidence="3">DUF3313 domain-containing protein</fullName>
    </recommendedName>
</protein>
<evidence type="ECO:0000313" key="1">
    <source>
        <dbReference type="EMBL" id="GAA4268332.1"/>
    </source>
</evidence>
<dbReference type="RefSeq" id="WP_139001704.1">
    <property type="nucleotide sequence ID" value="NZ_BAABAV010000001.1"/>
</dbReference>
<organism evidence="1 2">
    <name type="scientific">Hyunsoonleella aestuarii</name>
    <dbReference type="NCBI Taxonomy" id="912802"/>
    <lineage>
        <taxon>Bacteria</taxon>
        <taxon>Pseudomonadati</taxon>
        <taxon>Bacteroidota</taxon>
        <taxon>Flavobacteriia</taxon>
        <taxon>Flavobacteriales</taxon>
        <taxon>Flavobacteriaceae</taxon>
    </lineage>
</organism>
<accession>A0ABP8E7U6</accession>
<name>A0ABP8E7U6_9FLAO</name>
<evidence type="ECO:0008006" key="3">
    <source>
        <dbReference type="Google" id="ProtNLM"/>
    </source>
</evidence>
<gene>
    <name evidence="1" type="ORF">GCM10022257_04330</name>
</gene>
<evidence type="ECO:0000313" key="2">
    <source>
        <dbReference type="Proteomes" id="UP001500027"/>
    </source>
</evidence>